<name>A0A8S5LQ19_9CAUD</name>
<reference evidence="1" key="1">
    <citation type="journal article" date="2021" name="Proc. Natl. Acad. Sci. U.S.A.">
        <title>A Catalog of Tens of Thousands of Viruses from Human Metagenomes Reveals Hidden Associations with Chronic Diseases.</title>
        <authorList>
            <person name="Tisza M.J."/>
            <person name="Buck C.B."/>
        </authorList>
    </citation>
    <scope>NUCLEOTIDE SEQUENCE</scope>
    <source>
        <strain evidence="1">CtOyc4</strain>
    </source>
</reference>
<protein>
    <submittedName>
        <fullName evidence="1">Head tail adaptor</fullName>
    </submittedName>
</protein>
<evidence type="ECO:0000313" key="1">
    <source>
        <dbReference type="EMBL" id="DAD72105.1"/>
    </source>
</evidence>
<organism evidence="1">
    <name type="scientific">Myoviridae sp. ctOyc4</name>
    <dbReference type="NCBI Taxonomy" id="2827606"/>
    <lineage>
        <taxon>Viruses</taxon>
        <taxon>Duplodnaviria</taxon>
        <taxon>Heunggongvirae</taxon>
        <taxon>Uroviricota</taxon>
        <taxon>Caudoviricetes</taxon>
    </lineage>
</organism>
<sequence length="111" mass="13143">MALINDLRHRLTVFNKHQIENDIGETCWQYTEDGKIWGALTVMSGRNETLPGDTVRAEVTHKLTIRPRSCRLTTATYFVYEGQRYDVLYWQPHYKRRDRLEVMLKLVVEDA</sequence>
<accession>A0A8S5LQ19</accession>
<dbReference type="InterPro" id="IPR008767">
    <property type="entry name" value="Phage_SPP1_head-tail_adaptor"/>
</dbReference>
<dbReference type="Gene3D" id="2.40.10.270">
    <property type="entry name" value="Bacteriophage SPP1 head-tail adaptor protein"/>
    <property type="match status" value="1"/>
</dbReference>
<dbReference type="EMBL" id="BK015894">
    <property type="protein sequence ID" value="DAD72105.1"/>
    <property type="molecule type" value="Genomic_DNA"/>
</dbReference>
<proteinExistence type="predicted"/>
<dbReference type="InterPro" id="IPR038666">
    <property type="entry name" value="SSP1_head-tail_sf"/>
</dbReference>
<dbReference type="Pfam" id="PF05521">
    <property type="entry name" value="Phage_HCP"/>
    <property type="match status" value="1"/>
</dbReference>